<sequence length="807" mass="91512">MRTRIEFAHKLVSICVLCVAAMPVLVRAARAGGEQASFVSARPIWVADRQTEKNLFVGFRTDFDSPKSGRPVLRITASSLYRVYLNGRFIGHGPARGPHGHCRIDEWPLQATRGRNVLAVEVAGYNANSYYLLDEPAFLQAEIVTGGTVLASTAGAGAGFEATVLPHRVQKVQRYSFQRPFIEYYRMRAGDDRWWDRPPAQSEAAACSIQPARGLLVRRVAYPQFLKRQPSRILAQGTLEQDVPVERLWKDRSLVNIGPQLKGYPESELDIVPSTQLQRIRSAFTSKAEKPYQPNEAIALGRNTFSIVDLGTNLTGFVGAQIRCVEPTTLYITFDEILTQDDVDFKRLGCVNAIGYELQPGTYHLESFEPYTMRYLKLNVLAGDCRVEGLYLREYANPEADQARFACSDPGLNRIFEAARETFRQNAVDIFMDCPSRERAGWLCDSFFMARVALDLCGNTTIEKNMFENYLLPPRFDHLPEGMLPMCYPADHYDGVFIPNWALWFVIQLEEYQARSGDRELVAALRPRLEGLYEYFQRFKNANGLLEKLESWVFVEWSAANSFVQDVSYPSNMLYAAALAAAGRMYGEPALLDEAEQIREAIRRQSFDGEFFVDNAVRKDGRLEVTRNRSEVCQYFAFFFDVATPETHGELWDRLAHQFGPRRKATGAFPEVHPANAFIGNYLRFELLSRYGMPGQIRKELADYYLYMADRTGTLWENVGSEASCNHGFASHVAHSLYRDLLGVRHVDTQNKTVRLKIADVGLDWCEGKLLTPDGPVVVRWWNDNGQTRRHVELPAGYVLIDSDKEG</sequence>
<feature type="domain" description="Alpha-L-rhamnosidase six-hairpin glycosidase" evidence="2">
    <location>
        <begin position="402"/>
        <end position="739"/>
    </location>
</feature>
<evidence type="ECO:0000313" key="3">
    <source>
        <dbReference type="EMBL" id="MDI6449898.1"/>
    </source>
</evidence>
<dbReference type="EMBL" id="JASCXX010000014">
    <property type="protein sequence ID" value="MDI6449898.1"/>
    <property type="molecule type" value="Genomic_DNA"/>
</dbReference>
<dbReference type="GO" id="GO:0005975">
    <property type="term" value="P:carbohydrate metabolic process"/>
    <property type="evidence" value="ECO:0007669"/>
    <property type="project" value="InterPro"/>
</dbReference>
<dbReference type="Gene3D" id="2.60.120.260">
    <property type="entry name" value="Galactose-binding domain-like"/>
    <property type="match status" value="2"/>
</dbReference>
<evidence type="ECO:0000259" key="2">
    <source>
        <dbReference type="Pfam" id="PF17389"/>
    </source>
</evidence>
<dbReference type="SUPFAM" id="SSF49785">
    <property type="entry name" value="Galactose-binding domain-like"/>
    <property type="match status" value="1"/>
</dbReference>
<dbReference type="InterPro" id="IPR008979">
    <property type="entry name" value="Galactose-bd-like_sf"/>
</dbReference>
<dbReference type="SUPFAM" id="SSF48208">
    <property type="entry name" value="Six-hairpin glycosidases"/>
    <property type="match status" value="1"/>
</dbReference>
<keyword evidence="1" id="KW-0732">Signal</keyword>
<dbReference type="Proteomes" id="UP001431776">
    <property type="component" value="Unassembled WGS sequence"/>
</dbReference>
<dbReference type="AlphaFoldDB" id="A0AAW6U220"/>
<evidence type="ECO:0000256" key="1">
    <source>
        <dbReference type="SAM" id="SignalP"/>
    </source>
</evidence>
<gene>
    <name evidence="3" type="ORF">QJ522_12640</name>
</gene>
<dbReference type="Gene3D" id="1.50.10.10">
    <property type="match status" value="1"/>
</dbReference>
<feature type="chain" id="PRO_5043341815" description="Alpha-L-rhamnosidase six-hairpin glycosidase domain-containing protein" evidence="1">
    <location>
        <begin position="29"/>
        <end position="807"/>
    </location>
</feature>
<keyword evidence="4" id="KW-1185">Reference proteome</keyword>
<comment type="caution">
    <text evidence="3">The sequence shown here is derived from an EMBL/GenBank/DDBJ whole genome shotgun (WGS) entry which is preliminary data.</text>
</comment>
<dbReference type="RefSeq" id="WP_349245308.1">
    <property type="nucleotide sequence ID" value="NZ_JASCXX010000014.1"/>
</dbReference>
<dbReference type="Pfam" id="PF17389">
    <property type="entry name" value="Bac_rhamnosid6H"/>
    <property type="match status" value="1"/>
</dbReference>
<protein>
    <recommendedName>
        <fullName evidence="2">Alpha-L-rhamnosidase six-hairpin glycosidase domain-containing protein</fullName>
    </recommendedName>
</protein>
<dbReference type="PANTHER" id="PTHR34987">
    <property type="entry name" value="C, PUTATIVE (AFU_ORTHOLOGUE AFUA_3G02880)-RELATED"/>
    <property type="match status" value="1"/>
</dbReference>
<evidence type="ECO:0000313" key="4">
    <source>
        <dbReference type="Proteomes" id="UP001431776"/>
    </source>
</evidence>
<reference evidence="3" key="1">
    <citation type="submission" date="2023-05" db="EMBL/GenBank/DDBJ databases">
        <title>Anaerotaeda fermentans gen. nov., sp. nov., a novel anaerobic planctomycete of the new family within the order Sedimentisphaerales isolated from Taman Peninsula, Russia.</title>
        <authorList>
            <person name="Khomyakova M.A."/>
            <person name="Merkel A.Y."/>
            <person name="Slobodkin A.I."/>
        </authorList>
    </citation>
    <scope>NUCLEOTIDE SEQUENCE</scope>
    <source>
        <strain evidence="3">M17dextr</strain>
    </source>
</reference>
<accession>A0AAW6U220</accession>
<dbReference type="PANTHER" id="PTHR34987:SF2">
    <property type="entry name" value="B, PUTATIVE (AFU_ORTHOLOGUE AFUA_7G05040)-RELATED"/>
    <property type="match status" value="1"/>
</dbReference>
<dbReference type="InterPro" id="IPR035396">
    <property type="entry name" value="Bac_rhamnosid6H"/>
</dbReference>
<dbReference type="InterPro" id="IPR008928">
    <property type="entry name" value="6-hairpin_glycosidase_sf"/>
</dbReference>
<name>A0AAW6U220_9BACT</name>
<proteinExistence type="predicted"/>
<organism evidence="3 4">
    <name type="scientific">Anaerobaca lacustris</name>
    <dbReference type="NCBI Taxonomy" id="3044600"/>
    <lineage>
        <taxon>Bacteria</taxon>
        <taxon>Pseudomonadati</taxon>
        <taxon>Planctomycetota</taxon>
        <taxon>Phycisphaerae</taxon>
        <taxon>Sedimentisphaerales</taxon>
        <taxon>Anaerobacaceae</taxon>
        <taxon>Anaerobaca</taxon>
    </lineage>
</organism>
<dbReference type="Gene3D" id="2.60.420.10">
    <property type="entry name" value="Maltose phosphorylase, domain 3"/>
    <property type="match status" value="1"/>
</dbReference>
<feature type="signal peptide" evidence="1">
    <location>
        <begin position="1"/>
        <end position="28"/>
    </location>
</feature>
<dbReference type="InterPro" id="IPR012341">
    <property type="entry name" value="6hp_glycosidase-like_sf"/>
</dbReference>